<evidence type="ECO:0000256" key="10">
    <source>
        <dbReference type="SAM" id="MobiDB-lite"/>
    </source>
</evidence>
<dbReference type="EMBL" id="JBEUOH010000007">
    <property type="protein sequence ID" value="KAL0892265.1"/>
    <property type="molecule type" value="Genomic_DNA"/>
</dbReference>
<feature type="binding site" evidence="8">
    <location>
        <position position="255"/>
    </location>
    <ligand>
        <name>a divalent metal cation</name>
        <dbReference type="ChEBI" id="CHEBI:60240"/>
        <label>1</label>
    </ligand>
</feature>
<dbReference type="CDD" id="cd01088">
    <property type="entry name" value="MetAP2"/>
    <property type="match status" value="1"/>
</dbReference>
<protein>
    <recommendedName>
        <fullName evidence="8">Methionine aminopeptidase 2</fullName>
        <shortName evidence="8">MAP 2</shortName>
        <shortName evidence="8">MetAP 2</shortName>
        <ecNumber evidence="8">3.4.11.18</ecNumber>
    </recommendedName>
    <alternativeName>
        <fullName evidence="8">Peptidase M</fullName>
    </alternativeName>
</protein>
<feature type="region of interest" description="Disordered" evidence="10">
    <location>
        <begin position="1"/>
        <end position="108"/>
    </location>
</feature>
<reference evidence="12 13" key="1">
    <citation type="submission" date="2024-06" db="EMBL/GenBank/DDBJ databases">
        <title>A chromosome-level genome assembly of beet webworm, Loxostege sticticalis.</title>
        <authorList>
            <person name="Zhang Y."/>
        </authorList>
    </citation>
    <scope>NUCLEOTIDE SEQUENCE [LARGE SCALE GENOMIC DNA]</scope>
    <source>
        <strain evidence="12">AQ026</strain>
        <tissue evidence="12">Whole body</tissue>
    </source>
</reference>
<feature type="compositionally biased region" description="Basic residues" evidence="10">
    <location>
        <begin position="85"/>
        <end position="95"/>
    </location>
</feature>
<dbReference type="InterPro" id="IPR018349">
    <property type="entry name" value="Pept_M24A_MAP2_BS"/>
</dbReference>
<dbReference type="Proteomes" id="UP001549920">
    <property type="component" value="Unassembled WGS sequence"/>
</dbReference>
<dbReference type="InterPro" id="IPR002468">
    <property type="entry name" value="Pept_M24A_MAP2"/>
</dbReference>
<comment type="cofactor">
    <cofactor evidence="3">
        <name>Fe(2+)</name>
        <dbReference type="ChEBI" id="CHEBI:29033"/>
    </cofactor>
</comment>
<comment type="catalytic activity">
    <reaction evidence="1 8 9">
        <text>Release of N-terminal amino acids, preferentially methionine, from peptides and arylamides.</text>
        <dbReference type="EC" id="3.4.11.18"/>
    </reaction>
</comment>
<keyword evidence="7 8" id="KW-0378">Hydrolase</keyword>
<evidence type="ECO:0000256" key="2">
    <source>
        <dbReference type="ARBA" id="ARBA00001936"/>
    </source>
</evidence>
<dbReference type="PANTHER" id="PTHR45777:SF2">
    <property type="entry name" value="METHIONINE AMINOPEPTIDASE 2"/>
    <property type="match status" value="1"/>
</dbReference>
<evidence type="ECO:0000256" key="1">
    <source>
        <dbReference type="ARBA" id="ARBA00000294"/>
    </source>
</evidence>
<dbReference type="PROSITE" id="PS01202">
    <property type="entry name" value="MAP_2"/>
    <property type="match status" value="1"/>
</dbReference>
<gene>
    <name evidence="12" type="ORF">ABMA27_015447</name>
</gene>
<dbReference type="EC" id="3.4.11.18" evidence="8"/>
<keyword evidence="5 8" id="KW-0645">Protease</keyword>
<comment type="similarity">
    <text evidence="8">Belongs to the peptidase M24A family. Methionine aminopeptidase eukaryotic type 2 subfamily.</text>
</comment>
<accession>A0ABR3I7L8</accession>
<comment type="caution">
    <text evidence="12">The sequence shown here is derived from an EMBL/GenBank/DDBJ whole genome shotgun (WGS) entry which is preliminary data.</text>
</comment>
<feature type="binding site" evidence="8">
    <location>
        <position position="332"/>
    </location>
    <ligand>
        <name>substrate</name>
    </ligand>
</feature>
<feature type="compositionally biased region" description="Basic and acidic residues" evidence="10">
    <location>
        <begin position="1"/>
        <end position="15"/>
    </location>
</feature>
<proteinExistence type="inferred from homology"/>
<dbReference type="NCBIfam" id="TIGR00501">
    <property type="entry name" value="met_pdase_II"/>
    <property type="match status" value="1"/>
</dbReference>
<dbReference type="InterPro" id="IPR001714">
    <property type="entry name" value="Pept_M24_MAP"/>
</dbReference>
<organism evidence="12 13">
    <name type="scientific">Loxostege sticticalis</name>
    <name type="common">Beet webworm moth</name>
    <dbReference type="NCBI Taxonomy" id="481309"/>
    <lineage>
        <taxon>Eukaryota</taxon>
        <taxon>Metazoa</taxon>
        <taxon>Ecdysozoa</taxon>
        <taxon>Arthropoda</taxon>
        <taxon>Hexapoda</taxon>
        <taxon>Insecta</taxon>
        <taxon>Pterygota</taxon>
        <taxon>Neoptera</taxon>
        <taxon>Endopterygota</taxon>
        <taxon>Lepidoptera</taxon>
        <taxon>Glossata</taxon>
        <taxon>Ditrysia</taxon>
        <taxon>Pyraloidea</taxon>
        <taxon>Crambidae</taxon>
        <taxon>Pyraustinae</taxon>
        <taxon>Loxostege</taxon>
    </lineage>
</organism>
<evidence type="ECO:0000256" key="3">
    <source>
        <dbReference type="ARBA" id="ARBA00001954"/>
    </source>
</evidence>
<feature type="binding site" evidence="8">
    <location>
        <position position="452"/>
    </location>
    <ligand>
        <name>a divalent metal cation</name>
        <dbReference type="ChEBI" id="CHEBI:60240"/>
        <label>1</label>
    </ligand>
</feature>
<evidence type="ECO:0000259" key="11">
    <source>
        <dbReference type="Pfam" id="PF00557"/>
    </source>
</evidence>
<feature type="domain" description="Peptidase M24" evidence="11">
    <location>
        <begin position="161"/>
        <end position="358"/>
    </location>
</feature>
<dbReference type="InterPro" id="IPR000994">
    <property type="entry name" value="Pept_M24"/>
</dbReference>
<evidence type="ECO:0000256" key="8">
    <source>
        <dbReference type="HAMAP-Rule" id="MF_03175"/>
    </source>
</evidence>
<evidence type="ECO:0000256" key="7">
    <source>
        <dbReference type="ARBA" id="ARBA00022801"/>
    </source>
</evidence>
<evidence type="ECO:0000313" key="12">
    <source>
        <dbReference type="EMBL" id="KAL0892265.1"/>
    </source>
</evidence>
<feature type="binding site" evidence="8">
    <location>
        <position position="224"/>
    </location>
    <ligand>
        <name>substrate</name>
    </ligand>
</feature>
<keyword evidence="8" id="KW-0963">Cytoplasm</keyword>
<dbReference type="Gene3D" id="3.90.230.10">
    <property type="entry name" value="Creatinase/methionine aminopeptidase superfamily"/>
    <property type="match status" value="1"/>
</dbReference>
<keyword evidence="4 8" id="KW-0031">Aminopeptidase</keyword>
<comment type="function">
    <text evidence="8 9">Cotranslationally removes the N-terminal methionine from nascent proteins. The N-terminal methionine is often cleaved when the second residue in the primary sequence is small and uncharged (Met-Ala-, Cys, Gly, Pro, Ser, Thr, or Val).</text>
</comment>
<feature type="compositionally biased region" description="Acidic residues" evidence="10">
    <location>
        <begin position="16"/>
        <end position="29"/>
    </location>
</feature>
<dbReference type="PANTHER" id="PTHR45777">
    <property type="entry name" value="METHIONINE AMINOPEPTIDASE 2"/>
    <property type="match status" value="1"/>
</dbReference>
<sequence>MAAVKSSEEINKEELVENGEEEELDAVEEGENKDPAKKKKKKKKKKKTAESENAGEGEDDTEAPNLPEQVSAVSLEDAGDADEKKKKKKKNKSKGGKGPGKEQTYPPTIPIAELYPDNNFPEGQIMEHGPAEGIDERTAKDRFSSEEKRALDRMQQDIYQEIRQAAEAHRQTRKYIRDWIKPGMTMIQICEELESTARRLIGEDGLKAGLAFPTGCSRNHCAAHYTPNTGDTTVLEYDDVVKIDFGTHVNGRIIDCAFTLHFNPRYDPLVKGVQEATEAGIKASGVDVRLCDVGAAVQEVMESHEVELDGQVYQVKPIRNLNGHSIGPYRIHAGKTVPIVKGGETTRMEENEFYAIETFGSTGRGQVHDDMDCSHYMKNFDQQFVPLRLQSSKQLLNLINKNFGTLAFCKRWLERAGASRYAMALKDLCDKGVVDPYPPLCDIKGCYTAQFEHTLLLRPTCKEVISRGDDY</sequence>
<name>A0ABR3I7L8_LOXSC</name>
<dbReference type="Gene3D" id="1.10.10.10">
    <property type="entry name" value="Winged helix-like DNA-binding domain superfamily/Winged helix DNA-binding domain"/>
    <property type="match status" value="1"/>
</dbReference>
<dbReference type="InterPro" id="IPR036390">
    <property type="entry name" value="WH_DNA-bd_sf"/>
</dbReference>
<evidence type="ECO:0000256" key="4">
    <source>
        <dbReference type="ARBA" id="ARBA00022438"/>
    </source>
</evidence>
<evidence type="ECO:0000256" key="5">
    <source>
        <dbReference type="ARBA" id="ARBA00022670"/>
    </source>
</evidence>
<feature type="binding site" evidence="8">
    <location>
        <position position="244"/>
    </location>
    <ligand>
        <name>a divalent metal cation</name>
        <dbReference type="ChEBI" id="CHEBI:60240"/>
        <label>1</label>
    </ligand>
</feature>
<feature type="binding site" evidence="8">
    <location>
        <position position="324"/>
    </location>
    <ligand>
        <name>a divalent metal cation</name>
        <dbReference type="ChEBI" id="CHEBI:60240"/>
        <label>2</label>
        <note>catalytic</note>
    </ligand>
</feature>
<dbReference type="HAMAP" id="MF_03175">
    <property type="entry name" value="MetAP_2_euk"/>
    <property type="match status" value="1"/>
</dbReference>
<feature type="binding site" evidence="8">
    <location>
        <position position="255"/>
    </location>
    <ligand>
        <name>a divalent metal cation</name>
        <dbReference type="ChEBI" id="CHEBI:60240"/>
        <label>2</label>
        <note>catalytic</note>
    </ligand>
</feature>
<evidence type="ECO:0000256" key="9">
    <source>
        <dbReference type="RuleBase" id="RU003653"/>
    </source>
</evidence>
<comment type="cofactor">
    <cofactor evidence="2">
        <name>Mn(2+)</name>
        <dbReference type="ChEBI" id="CHEBI:29035"/>
    </cofactor>
</comment>
<keyword evidence="13" id="KW-1185">Reference proteome</keyword>
<evidence type="ECO:0000313" key="13">
    <source>
        <dbReference type="Proteomes" id="UP001549920"/>
    </source>
</evidence>
<evidence type="ECO:0000256" key="6">
    <source>
        <dbReference type="ARBA" id="ARBA00022723"/>
    </source>
</evidence>
<dbReference type="InterPro" id="IPR036005">
    <property type="entry name" value="Creatinase/aminopeptidase-like"/>
</dbReference>
<dbReference type="InterPro" id="IPR050247">
    <property type="entry name" value="Met_Aminopeptidase_Type2"/>
</dbReference>
<feature type="compositionally biased region" description="Acidic residues" evidence="10">
    <location>
        <begin position="53"/>
        <end position="62"/>
    </location>
</feature>
<keyword evidence="6 8" id="KW-0479">Metal-binding</keyword>
<feature type="binding site" evidence="8">
    <location>
        <position position="357"/>
    </location>
    <ligand>
        <name>a divalent metal cation</name>
        <dbReference type="ChEBI" id="CHEBI:60240"/>
        <label>2</label>
        <note>catalytic</note>
    </ligand>
</feature>
<dbReference type="PRINTS" id="PR00599">
    <property type="entry name" value="MAPEPTIDASE"/>
</dbReference>
<dbReference type="Pfam" id="PF00557">
    <property type="entry name" value="Peptidase_M24"/>
    <property type="match status" value="1"/>
</dbReference>
<comment type="cofactor">
    <cofactor evidence="8">
        <name>Co(2+)</name>
        <dbReference type="ChEBI" id="CHEBI:48828"/>
    </cofactor>
    <cofactor evidence="8">
        <name>Zn(2+)</name>
        <dbReference type="ChEBI" id="CHEBI:29105"/>
    </cofactor>
    <cofactor evidence="8">
        <name>Mn(2+)</name>
        <dbReference type="ChEBI" id="CHEBI:29035"/>
    </cofactor>
    <cofactor evidence="8">
        <name>Fe(2+)</name>
        <dbReference type="ChEBI" id="CHEBI:29033"/>
    </cofactor>
    <text evidence="8">Binds 2 divalent metal cations per subunit. Has a high-affinity and a low affinity metal-binding site. The true nature of the physiological cofactor is under debate. The enzyme is active with cobalt, zinc, manganese or divalent iron ions. Most likely, methionine aminopeptidases function as mononuclear Fe(2+)-metalloproteases under physiological conditions, and the catalytically relevant metal-binding site has been assigned to the histidine-containing high-affinity site.</text>
</comment>
<dbReference type="SUPFAM" id="SSF55920">
    <property type="entry name" value="Creatinase/aminopeptidase"/>
    <property type="match status" value="1"/>
</dbReference>
<feature type="binding site" evidence="8">
    <location>
        <position position="452"/>
    </location>
    <ligand>
        <name>a divalent metal cation</name>
        <dbReference type="ChEBI" id="CHEBI:60240"/>
        <label>2</label>
        <note>catalytic</note>
    </ligand>
</feature>
<dbReference type="SUPFAM" id="SSF46785">
    <property type="entry name" value="Winged helix' DNA-binding domain"/>
    <property type="match status" value="1"/>
</dbReference>
<comment type="subcellular location">
    <subcellularLocation>
        <location evidence="8">Cytoplasm</location>
    </subcellularLocation>
</comment>
<dbReference type="InterPro" id="IPR036388">
    <property type="entry name" value="WH-like_DNA-bd_sf"/>
</dbReference>
<feature type="compositionally biased region" description="Basic residues" evidence="10">
    <location>
        <begin position="36"/>
        <end position="47"/>
    </location>
</feature>